<proteinExistence type="predicted"/>
<dbReference type="GO" id="GO:0016740">
    <property type="term" value="F:transferase activity"/>
    <property type="evidence" value="ECO:0007669"/>
    <property type="project" value="UniProtKB-KW"/>
</dbReference>
<name>A0A0W0WUA9_9GAMM</name>
<dbReference type="EMBL" id="LNYO01000013">
    <property type="protein sequence ID" value="KTD35901.1"/>
    <property type="molecule type" value="Genomic_DNA"/>
</dbReference>
<reference evidence="1 2" key="1">
    <citation type="submission" date="2015-11" db="EMBL/GenBank/DDBJ databases">
        <title>Genomic analysis of 38 Legionella species identifies large and diverse effector repertoires.</title>
        <authorList>
            <person name="Burstein D."/>
            <person name="Amaro F."/>
            <person name="Zusman T."/>
            <person name="Lifshitz Z."/>
            <person name="Cohen O."/>
            <person name="Gilbert J.A."/>
            <person name="Pupko T."/>
            <person name="Shuman H.A."/>
            <person name="Segal G."/>
        </authorList>
    </citation>
    <scope>NUCLEOTIDE SEQUENCE [LARGE SCALE GENOMIC DNA]</scope>
    <source>
        <strain evidence="1 2">ATCC 49506</strain>
    </source>
</reference>
<dbReference type="InterPro" id="IPR007577">
    <property type="entry name" value="GlycoTrfase_DXD_sugar-bd_CS"/>
</dbReference>
<evidence type="ECO:0000313" key="1">
    <source>
        <dbReference type="EMBL" id="KTD35901.1"/>
    </source>
</evidence>
<dbReference type="Pfam" id="PF04488">
    <property type="entry name" value="Gly_transf_sug"/>
    <property type="match status" value="1"/>
</dbReference>
<dbReference type="PATRIC" id="fig|45070.6.peg.937"/>
<accession>A0A0W0WUA9</accession>
<dbReference type="InterPro" id="IPR029044">
    <property type="entry name" value="Nucleotide-diphossugar_trans"/>
</dbReference>
<sequence>MKEKDESNSDNRSEQNPFGKVPEKIHFIWVGGPIPPKYLRSIQGLAGVAKRSGFEINLWVDDELNYHKTSAREEINIPNLRIRNIDELKDKMQTDEFYTNEPERYKKFWEYIEREEIGFNNFSAISDFLRAEILRQEGGNYFDTDIIFIIDENSKLVSDELPFGIKIHGNFFDKRVGIVNGDIIAVTPNHPVMEMAVKLMLERHKSYDDSSLPEEYKKRFGLYSNTMDAKRMPYQGIKPPNIRRNLTIEAGPYVMEDAMESFLSSNKTEGDWDTLRVTQGGIDYDFKGYIAGIEIEAHCDNTWLSKKTKKGQMAFDTHAIAPLRRKFNIESTNLSSHDKKYDQLFSEIHRLLANDKIENKHQASFTLIHNYITETNRQDHLERLVSVLIGNPDYQYLRLEKPGLNELVALINKKIEYFKLIEILQTILKDTTLELSEKKKHAYPLISNFVMTANDPQLLNRFSLKLQEDQFKDLTTGLSNMTLLLIKKRLNRVKLETVHAEFKSVTQNKTSQRINALCKLIEQVKDKPLLDTRLFQDISNKIQIELQRKIERRSKKVDFFQKDKSGRDSTTLLYQKIISILELGNNKKEAPPIARSKTLSKGK</sequence>
<dbReference type="AlphaFoldDB" id="A0A0W0WUA9"/>
<dbReference type="SUPFAM" id="SSF53448">
    <property type="entry name" value="Nucleotide-diphospho-sugar transferases"/>
    <property type="match status" value="1"/>
</dbReference>
<dbReference type="Gene3D" id="3.90.550.20">
    <property type="match status" value="1"/>
</dbReference>
<keyword evidence="2" id="KW-1185">Reference proteome</keyword>
<keyword evidence="1" id="KW-0808">Transferase</keyword>
<dbReference type="OrthoDB" id="9802987at2"/>
<organism evidence="1 2">
    <name type="scientific">Legionella nautarum</name>
    <dbReference type="NCBI Taxonomy" id="45070"/>
    <lineage>
        <taxon>Bacteria</taxon>
        <taxon>Pseudomonadati</taxon>
        <taxon>Pseudomonadota</taxon>
        <taxon>Gammaproteobacteria</taxon>
        <taxon>Legionellales</taxon>
        <taxon>Legionellaceae</taxon>
        <taxon>Legionella</taxon>
    </lineage>
</organism>
<dbReference type="STRING" id="45070.Lnau_0885"/>
<protein>
    <submittedName>
        <fullName evidence="1">Glycosyltransferase</fullName>
    </submittedName>
</protein>
<evidence type="ECO:0000313" key="2">
    <source>
        <dbReference type="Proteomes" id="UP000054725"/>
    </source>
</evidence>
<gene>
    <name evidence="1" type="ORF">Lnau_0885</name>
</gene>
<comment type="caution">
    <text evidence="1">The sequence shown here is derived from an EMBL/GenBank/DDBJ whole genome shotgun (WGS) entry which is preliminary data.</text>
</comment>
<dbReference type="Proteomes" id="UP000054725">
    <property type="component" value="Unassembled WGS sequence"/>
</dbReference>
<dbReference type="RefSeq" id="WP_058503939.1">
    <property type="nucleotide sequence ID" value="NZ_CAAAIF010000001.1"/>
</dbReference>